<gene>
    <name evidence="1" type="primary">gltS</name>
    <name evidence="3" type="ORF">Thi970DRAFT_02031</name>
</gene>
<dbReference type="HAMAP" id="MF_02062">
    <property type="entry name" value="GltS"/>
    <property type="match status" value="1"/>
</dbReference>
<keyword evidence="1" id="KW-0769">Symport</keyword>
<keyword evidence="4" id="KW-1185">Reference proteome</keyword>
<keyword evidence="1" id="KW-0406">Ion transport</keyword>
<dbReference type="AlphaFoldDB" id="H8Z390"/>
<evidence type="ECO:0000313" key="4">
    <source>
        <dbReference type="Proteomes" id="UP000002964"/>
    </source>
</evidence>
<feature type="transmembrane region" description="Helical" evidence="1">
    <location>
        <begin position="372"/>
        <end position="400"/>
    </location>
</feature>
<dbReference type="PANTHER" id="PTHR36178">
    <property type="entry name" value="SLR0625 PROTEIN"/>
    <property type="match status" value="1"/>
</dbReference>
<dbReference type="GO" id="GO:0015501">
    <property type="term" value="F:glutamate:sodium symporter activity"/>
    <property type="evidence" value="ECO:0007669"/>
    <property type="project" value="UniProtKB-UniRule"/>
</dbReference>
<sequence length="402" mass="42156">MAIEIPLPLTVVFAILVLLVGRWLIGRIDFLARYSIPDPVVGGLIVAVVLTLVRVGTGTELSFDMGLQSPLLLIFFSTVGLGADVRTLTQGGRKLLLLLAAVVVALVLQNVVGVAIALGLDLNPLMGILGGSATLAGGHGTGAAYGQVFGEVNGLQGAVEVAMACATFGLILGGVLGGPVAQWLIRRHHLQPEAQSVASLGPGEVPKDERRALSPESLIETILILMLCLGVGALLAERLTIPGITLPTFVWCLLVGIILRNALSLSGLYRIDGPTIELMGTVSLSLFLAMALMSLRLWELVNLALPILIILVAQALLTVLLVVFLTFRVMGRNYDAAVIAAGQCGFQLGATPTAIANMQAVTSRHGLSPMAFLLVPIIGAFLIDICNALVIQGFLALPWFGF</sequence>
<reference evidence="4" key="1">
    <citation type="submission" date="2011-06" db="EMBL/GenBank/DDBJ databases">
        <authorList>
            <consortium name="US DOE Joint Genome Institute (JGI-PGF)"/>
            <person name="Lucas S."/>
            <person name="Han J."/>
            <person name="Lapidus A."/>
            <person name="Cheng J.-F."/>
            <person name="Goodwin L."/>
            <person name="Pitluck S."/>
            <person name="Peters L."/>
            <person name="Land M.L."/>
            <person name="Hauser L."/>
            <person name="Vogl K."/>
            <person name="Liu Z."/>
            <person name="Overmann J."/>
            <person name="Frigaard N.-U."/>
            <person name="Bryant D.A."/>
            <person name="Woyke T.J."/>
        </authorList>
    </citation>
    <scope>NUCLEOTIDE SEQUENCE [LARGE SCALE GENOMIC DNA]</scope>
    <source>
        <strain evidence="4">970</strain>
    </source>
</reference>
<protein>
    <recommendedName>
        <fullName evidence="1 2">Sodium/glutamate symporter</fullName>
    </recommendedName>
</protein>
<keyword evidence="1" id="KW-0997">Cell inner membrane</keyword>
<keyword evidence="1" id="KW-0029">Amino-acid transport</keyword>
<feature type="transmembrane region" description="Helical" evidence="1">
    <location>
        <begin position="248"/>
        <end position="269"/>
    </location>
</feature>
<dbReference type="OrthoDB" id="4921038at2"/>
<keyword evidence="1" id="KW-1133">Transmembrane helix</keyword>
<keyword evidence="1" id="KW-0813">Transport</keyword>
<dbReference type="RefSeq" id="WP_009148382.1">
    <property type="nucleotide sequence ID" value="NZ_CP121471.1"/>
</dbReference>
<reference evidence="3 4" key="2">
    <citation type="submission" date="2011-11" db="EMBL/GenBank/DDBJ databases">
        <authorList>
            <consortium name="US DOE Joint Genome Institute"/>
            <person name="Lucas S."/>
            <person name="Han J."/>
            <person name="Lapidus A."/>
            <person name="Cheng J.-F."/>
            <person name="Goodwin L."/>
            <person name="Pitluck S."/>
            <person name="Peters L."/>
            <person name="Ovchinnikova G."/>
            <person name="Zhang X."/>
            <person name="Detter J.C."/>
            <person name="Han C."/>
            <person name="Tapia R."/>
            <person name="Land M."/>
            <person name="Hauser L."/>
            <person name="Kyrpides N."/>
            <person name="Ivanova N."/>
            <person name="Pagani I."/>
            <person name="Vogl K."/>
            <person name="Liu Z."/>
            <person name="Overmann J."/>
            <person name="Frigaard N.-U."/>
            <person name="Bryant D."/>
            <person name="Woyke T."/>
        </authorList>
    </citation>
    <scope>NUCLEOTIDE SEQUENCE [LARGE SCALE GENOMIC DNA]</scope>
    <source>
        <strain evidence="3 4">970</strain>
    </source>
</reference>
<organism evidence="3 4">
    <name type="scientific">Thiorhodovibrio frisius</name>
    <dbReference type="NCBI Taxonomy" id="631362"/>
    <lineage>
        <taxon>Bacteria</taxon>
        <taxon>Pseudomonadati</taxon>
        <taxon>Pseudomonadota</taxon>
        <taxon>Gammaproteobacteria</taxon>
        <taxon>Chromatiales</taxon>
        <taxon>Chromatiaceae</taxon>
        <taxon>Thiorhodovibrio</taxon>
    </lineage>
</organism>
<accession>H8Z390</accession>
<keyword evidence="1" id="KW-0812">Transmembrane</keyword>
<feature type="transmembrane region" description="Helical" evidence="1">
    <location>
        <begin position="36"/>
        <end position="53"/>
    </location>
</feature>
<evidence type="ECO:0000256" key="1">
    <source>
        <dbReference type="HAMAP-Rule" id="MF_02062"/>
    </source>
</evidence>
<keyword evidence="1" id="KW-1003">Cell membrane</keyword>
<feature type="transmembrane region" description="Helical" evidence="1">
    <location>
        <begin position="6"/>
        <end position="24"/>
    </location>
</feature>
<dbReference type="STRING" id="631362.Thi970DRAFT_02031"/>
<dbReference type="eggNOG" id="COG0786">
    <property type="taxonomic scope" value="Bacteria"/>
</dbReference>
<comment type="function">
    <text evidence="1">Catalyzes the sodium-dependent transport of glutamate.</text>
</comment>
<name>H8Z390_9GAMM</name>
<dbReference type="Pfam" id="PF03616">
    <property type="entry name" value="Glt_symporter"/>
    <property type="match status" value="1"/>
</dbReference>
<dbReference type="GO" id="GO:0005886">
    <property type="term" value="C:plasma membrane"/>
    <property type="evidence" value="ECO:0007669"/>
    <property type="project" value="UniProtKB-SubCell"/>
</dbReference>
<dbReference type="GO" id="GO:0015813">
    <property type="term" value="P:L-glutamate transmembrane transport"/>
    <property type="evidence" value="ECO:0007669"/>
    <property type="project" value="UniProtKB-UniRule"/>
</dbReference>
<feature type="transmembrane region" description="Helical" evidence="1">
    <location>
        <begin position="95"/>
        <end position="120"/>
    </location>
</feature>
<comment type="similarity">
    <text evidence="1">Belongs to the glutamate:Na(+) symporter (ESS) (TC 2.A.27) family.</text>
</comment>
<dbReference type="PANTHER" id="PTHR36178:SF1">
    <property type="entry name" value="SODIUM_GLUTAMATE SYMPORTER"/>
    <property type="match status" value="1"/>
</dbReference>
<feature type="transmembrane region" description="Helical" evidence="1">
    <location>
        <begin position="304"/>
        <end position="327"/>
    </location>
</feature>
<evidence type="ECO:0000256" key="2">
    <source>
        <dbReference type="NCBIfam" id="TIGR00210"/>
    </source>
</evidence>
<evidence type="ECO:0000313" key="3">
    <source>
        <dbReference type="EMBL" id="EIC21798.1"/>
    </source>
</evidence>
<keyword evidence="1" id="KW-0739">Sodium transport</keyword>
<feature type="transmembrane region" description="Helical" evidence="1">
    <location>
        <begin position="276"/>
        <end position="298"/>
    </location>
</feature>
<comment type="subcellular location">
    <subcellularLocation>
        <location evidence="1">Cell inner membrane</location>
        <topology evidence="1">Multi-pass membrane protein</topology>
    </subcellularLocation>
</comment>
<dbReference type="EMBL" id="JH603169">
    <property type="protein sequence ID" value="EIC21798.1"/>
    <property type="molecule type" value="Genomic_DNA"/>
</dbReference>
<dbReference type="HOGENOM" id="CLU_040907_0_0_6"/>
<feature type="transmembrane region" description="Helical" evidence="1">
    <location>
        <begin position="161"/>
        <end position="185"/>
    </location>
</feature>
<feature type="transmembrane region" description="Helical" evidence="1">
    <location>
        <begin position="65"/>
        <end position="83"/>
    </location>
</feature>
<proteinExistence type="inferred from homology"/>
<dbReference type="NCBIfam" id="TIGR00210">
    <property type="entry name" value="gltS"/>
    <property type="match status" value="1"/>
</dbReference>
<keyword evidence="1" id="KW-0472">Membrane</keyword>
<dbReference type="InterPro" id="IPR004445">
    <property type="entry name" value="GltS"/>
</dbReference>
<keyword evidence="1" id="KW-0915">Sodium</keyword>
<dbReference type="Proteomes" id="UP000002964">
    <property type="component" value="Unassembled WGS sequence"/>
</dbReference>
<feature type="transmembrane region" description="Helical" evidence="1">
    <location>
        <begin position="217"/>
        <end position="236"/>
    </location>
</feature>